<sequence>MIPCLLGPGLSKAGRKVPYIGFLRGISWMKVQ</sequence>
<dbReference type="EMBL" id="GBRH01168109">
    <property type="protein sequence ID" value="JAE29787.1"/>
    <property type="molecule type" value="Transcribed_RNA"/>
</dbReference>
<protein>
    <submittedName>
        <fullName evidence="1">Uncharacterized protein</fullName>
    </submittedName>
</protein>
<proteinExistence type="predicted"/>
<accession>A0A0A9GZ39</accession>
<organism evidence="1">
    <name type="scientific">Arundo donax</name>
    <name type="common">Giant reed</name>
    <name type="synonym">Donax arundinaceus</name>
    <dbReference type="NCBI Taxonomy" id="35708"/>
    <lineage>
        <taxon>Eukaryota</taxon>
        <taxon>Viridiplantae</taxon>
        <taxon>Streptophyta</taxon>
        <taxon>Embryophyta</taxon>
        <taxon>Tracheophyta</taxon>
        <taxon>Spermatophyta</taxon>
        <taxon>Magnoliopsida</taxon>
        <taxon>Liliopsida</taxon>
        <taxon>Poales</taxon>
        <taxon>Poaceae</taxon>
        <taxon>PACMAD clade</taxon>
        <taxon>Arundinoideae</taxon>
        <taxon>Arundineae</taxon>
        <taxon>Arundo</taxon>
    </lineage>
</organism>
<name>A0A0A9GZ39_ARUDO</name>
<evidence type="ECO:0000313" key="1">
    <source>
        <dbReference type="EMBL" id="JAE29787.1"/>
    </source>
</evidence>
<reference evidence="1" key="2">
    <citation type="journal article" date="2015" name="Data Brief">
        <title>Shoot transcriptome of the giant reed, Arundo donax.</title>
        <authorList>
            <person name="Barrero R.A."/>
            <person name="Guerrero F.D."/>
            <person name="Moolhuijzen P."/>
            <person name="Goolsby J.A."/>
            <person name="Tidwell J."/>
            <person name="Bellgard S.E."/>
            <person name="Bellgard M.I."/>
        </authorList>
    </citation>
    <scope>NUCLEOTIDE SEQUENCE</scope>
    <source>
        <tissue evidence="1">Shoot tissue taken approximately 20 cm above the soil surface</tissue>
    </source>
</reference>
<dbReference type="AlphaFoldDB" id="A0A0A9GZ39"/>
<reference evidence="1" key="1">
    <citation type="submission" date="2014-09" db="EMBL/GenBank/DDBJ databases">
        <authorList>
            <person name="Magalhaes I.L.F."/>
            <person name="Oliveira U."/>
            <person name="Santos F.R."/>
            <person name="Vidigal T.H.D.A."/>
            <person name="Brescovit A.D."/>
            <person name="Santos A.J."/>
        </authorList>
    </citation>
    <scope>NUCLEOTIDE SEQUENCE</scope>
    <source>
        <tissue evidence="1">Shoot tissue taken approximately 20 cm above the soil surface</tissue>
    </source>
</reference>